<evidence type="ECO:0000313" key="3">
    <source>
        <dbReference type="Proteomes" id="UP000215914"/>
    </source>
</evidence>
<reference evidence="1 3" key="1">
    <citation type="journal article" date="2017" name="Nature">
        <title>The sunflower genome provides insights into oil metabolism, flowering and Asterid evolution.</title>
        <authorList>
            <person name="Badouin H."/>
            <person name="Gouzy J."/>
            <person name="Grassa C.J."/>
            <person name="Murat F."/>
            <person name="Staton S.E."/>
            <person name="Cottret L."/>
            <person name="Lelandais-Briere C."/>
            <person name="Owens G.L."/>
            <person name="Carrere S."/>
            <person name="Mayjonade B."/>
            <person name="Legrand L."/>
            <person name="Gill N."/>
            <person name="Kane N.C."/>
            <person name="Bowers J.E."/>
            <person name="Hubner S."/>
            <person name="Bellec A."/>
            <person name="Berard A."/>
            <person name="Berges H."/>
            <person name="Blanchet N."/>
            <person name="Boniface M.C."/>
            <person name="Brunel D."/>
            <person name="Catrice O."/>
            <person name="Chaidir N."/>
            <person name="Claudel C."/>
            <person name="Donnadieu C."/>
            <person name="Faraut T."/>
            <person name="Fievet G."/>
            <person name="Helmstetter N."/>
            <person name="King M."/>
            <person name="Knapp S.J."/>
            <person name="Lai Z."/>
            <person name="Le Paslier M.C."/>
            <person name="Lippi Y."/>
            <person name="Lorenzon L."/>
            <person name="Mandel J.R."/>
            <person name="Marage G."/>
            <person name="Marchand G."/>
            <person name="Marquand E."/>
            <person name="Bret-Mestries E."/>
            <person name="Morien E."/>
            <person name="Nambeesan S."/>
            <person name="Nguyen T."/>
            <person name="Pegot-Espagnet P."/>
            <person name="Pouilly N."/>
            <person name="Raftis F."/>
            <person name="Sallet E."/>
            <person name="Schiex T."/>
            <person name="Thomas J."/>
            <person name="Vandecasteele C."/>
            <person name="Vares D."/>
            <person name="Vear F."/>
            <person name="Vautrin S."/>
            <person name="Crespi M."/>
            <person name="Mangin B."/>
            <person name="Burke J.M."/>
            <person name="Salse J."/>
            <person name="Munos S."/>
            <person name="Vincourt P."/>
            <person name="Rieseberg L.H."/>
            <person name="Langlade N.B."/>
        </authorList>
    </citation>
    <scope>NUCLEOTIDE SEQUENCE [LARGE SCALE GENOMIC DNA]</scope>
    <source>
        <strain evidence="3">cv. SF193</strain>
        <tissue evidence="1">Leaves</tissue>
    </source>
</reference>
<dbReference type="PANTHER" id="PTHR33070">
    <property type="entry name" value="OS06G0725500 PROTEIN"/>
    <property type="match status" value="1"/>
</dbReference>
<dbReference type="AlphaFoldDB" id="A0A251UB37"/>
<dbReference type="OMA" id="RLVHKDR"/>
<name>A0A251UB37_HELAN</name>
<sequence>MASTSKLSIKSQTKSISLPCRSHPISFEIEELLNKIKTTAAEAASADTICSGLSQLSRLYKCVDDLLTSSTTQVLMSREQNKNWVDELVDESVRFLDICRSISDMLSEIKGHNRELLSALRRRKGEMSFENCMEKYNCFRKKMKKDVKMLIGSLKQVDNMINGGGGGSVVVDSDNHQLVAVIRTLIGVSEVTILVFESLLMFFCVPVSKTHRWSLVVSKFLHKGIVACEDQQENGIGNEFERIDAALTRLCKYGVSSEMRNVQMAQSRLDRFGAQIESMEGGSDSIFKCLVRTRVSLLNIISQ</sequence>
<dbReference type="Gramene" id="mRNA:HanXRQr2_Chr07g0294801">
    <property type="protein sequence ID" value="CDS:HanXRQr2_Chr07g0294801.1"/>
    <property type="gene ID" value="HanXRQr2_Chr07g0294801"/>
</dbReference>
<accession>A0A251UB37</accession>
<dbReference type="EMBL" id="CM007896">
    <property type="protein sequence ID" value="OTG20334.1"/>
    <property type="molecule type" value="Genomic_DNA"/>
</dbReference>
<dbReference type="Pfam" id="PF03087">
    <property type="entry name" value="BPS1"/>
    <property type="match status" value="1"/>
</dbReference>
<reference evidence="1" key="3">
    <citation type="submission" date="2020-06" db="EMBL/GenBank/DDBJ databases">
        <title>Helianthus annuus Genome sequencing and assembly Release 2.</title>
        <authorList>
            <person name="Gouzy J."/>
            <person name="Langlade N."/>
            <person name="Munos S."/>
        </authorList>
    </citation>
    <scope>NUCLEOTIDE SEQUENCE</scope>
    <source>
        <tissue evidence="1">Leaves</tissue>
    </source>
</reference>
<reference evidence="2" key="2">
    <citation type="submission" date="2017-02" db="EMBL/GenBank/DDBJ databases">
        <title>Sunflower complete genome.</title>
        <authorList>
            <person name="Langlade N."/>
            <person name="Munos S."/>
        </authorList>
    </citation>
    <scope>NUCLEOTIDE SEQUENCE [LARGE SCALE GENOMIC DNA]</scope>
    <source>
        <tissue evidence="2">Leaves</tissue>
    </source>
</reference>
<evidence type="ECO:0000313" key="1">
    <source>
        <dbReference type="EMBL" id="KAF5798600.1"/>
    </source>
</evidence>
<dbReference type="GO" id="GO:0048367">
    <property type="term" value="P:shoot system development"/>
    <property type="evidence" value="ECO:0007669"/>
    <property type="project" value="InterPro"/>
</dbReference>
<protein>
    <recommendedName>
        <fullName evidence="4">DUF241 domain protein</fullName>
    </recommendedName>
</protein>
<dbReference type="PANTHER" id="PTHR33070:SF109">
    <property type="entry name" value="DOMAIN PROTEIN, PUTATIVE (DUF241)-RELATED"/>
    <property type="match status" value="1"/>
</dbReference>
<dbReference type="OrthoDB" id="1701699at2759"/>
<organism evidence="2 3">
    <name type="scientific">Helianthus annuus</name>
    <name type="common">Common sunflower</name>
    <dbReference type="NCBI Taxonomy" id="4232"/>
    <lineage>
        <taxon>Eukaryota</taxon>
        <taxon>Viridiplantae</taxon>
        <taxon>Streptophyta</taxon>
        <taxon>Embryophyta</taxon>
        <taxon>Tracheophyta</taxon>
        <taxon>Spermatophyta</taxon>
        <taxon>Magnoliopsida</taxon>
        <taxon>eudicotyledons</taxon>
        <taxon>Gunneridae</taxon>
        <taxon>Pentapetalae</taxon>
        <taxon>asterids</taxon>
        <taxon>campanulids</taxon>
        <taxon>Asterales</taxon>
        <taxon>Asteraceae</taxon>
        <taxon>Asteroideae</taxon>
        <taxon>Heliantheae alliance</taxon>
        <taxon>Heliantheae</taxon>
        <taxon>Helianthus</taxon>
    </lineage>
</organism>
<dbReference type="InterPro" id="IPR004320">
    <property type="entry name" value="BPS1_pln"/>
</dbReference>
<dbReference type="EMBL" id="MNCJ02000322">
    <property type="protein sequence ID" value="KAF5798600.1"/>
    <property type="molecule type" value="Genomic_DNA"/>
</dbReference>
<dbReference type="Proteomes" id="UP000215914">
    <property type="component" value="Chromosome 7"/>
</dbReference>
<dbReference type="InParanoid" id="A0A251UB37"/>
<gene>
    <name evidence="2" type="ORF">HannXRQ_Chr07g0191911</name>
    <name evidence="1" type="ORF">HanXRQr2_Chr07g0294801</name>
</gene>
<evidence type="ECO:0000313" key="2">
    <source>
        <dbReference type="EMBL" id="OTG20334.1"/>
    </source>
</evidence>
<proteinExistence type="predicted"/>
<evidence type="ECO:0008006" key="4">
    <source>
        <dbReference type="Google" id="ProtNLM"/>
    </source>
</evidence>
<keyword evidence="3" id="KW-1185">Reference proteome</keyword>
<dbReference type="GO" id="GO:0048364">
    <property type="term" value="P:root development"/>
    <property type="evidence" value="ECO:0007669"/>
    <property type="project" value="InterPro"/>
</dbReference>